<gene>
    <name evidence="7 9" type="primary">gatA</name>
    <name evidence="9" type="ORF">A3F15_00610</name>
</gene>
<keyword evidence="2 7" id="KW-0436">Ligase</keyword>
<dbReference type="HAMAP" id="MF_00120">
    <property type="entry name" value="GatA"/>
    <property type="match status" value="1"/>
</dbReference>
<comment type="function">
    <text evidence="7">Allows the formation of correctly charged Gln-tRNA(Gln) through the transamidation of misacylated Glu-tRNA(Gln) in organisms which lack glutaminyl-tRNA synthetase. The reaction takes place in the presence of glutamine and ATP through an activated gamma-phospho-Glu-tRNA(Gln).</text>
</comment>
<dbReference type="Gene3D" id="3.90.1300.10">
    <property type="entry name" value="Amidase signature (AS) domain"/>
    <property type="match status" value="1"/>
</dbReference>
<keyword evidence="5 7" id="KW-0648">Protein biosynthesis</keyword>
<feature type="active site" description="Charge relay system" evidence="7">
    <location>
        <position position="79"/>
    </location>
</feature>
<dbReference type="InterPro" id="IPR004412">
    <property type="entry name" value="GatA"/>
</dbReference>
<dbReference type="PANTHER" id="PTHR11895:SF151">
    <property type="entry name" value="GLUTAMYL-TRNA(GLN) AMIDOTRANSFERASE SUBUNIT A"/>
    <property type="match status" value="1"/>
</dbReference>
<dbReference type="PANTHER" id="PTHR11895">
    <property type="entry name" value="TRANSAMIDASE"/>
    <property type="match status" value="1"/>
</dbReference>
<dbReference type="InterPro" id="IPR020556">
    <property type="entry name" value="Amidase_CS"/>
</dbReference>
<evidence type="ECO:0000256" key="1">
    <source>
        <dbReference type="ARBA" id="ARBA00008069"/>
    </source>
</evidence>
<dbReference type="AlphaFoldDB" id="A0A1G2RER0"/>
<evidence type="ECO:0000313" key="9">
    <source>
        <dbReference type="EMBL" id="OHA71018.1"/>
    </source>
</evidence>
<evidence type="ECO:0000256" key="2">
    <source>
        <dbReference type="ARBA" id="ARBA00022598"/>
    </source>
</evidence>
<proteinExistence type="inferred from homology"/>
<dbReference type="GO" id="GO:0030956">
    <property type="term" value="C:glutamyl-tRNA(Gln) amidotransferase complex"/>
    <property type="evidence" value="ECO:0007669"/>
    <property type="project" value="InterPro"/>
</dbReference>
<dbReference type="EC" id="6.3.5.7" evidence="7"/>
<evidence type="ECO:0000313" key="10">
    <source>
        <dbReference type="Proteomes" id="UP000177078"/>
    </source>
</evidence>
<feature type="domain" description="Amidase" evidence="8">
    <location>
        <begin position="24"/>
        <end position="467"/>
    </location>
</feature>
<protein>
    <recommendedName>
        <fullName evidence="7">Glutamyl-tRNA(Gln) amidotransferase subunit A</fullName>
        <shortName evidence="7">Glu-ADT subunit A</shortName>
        <ecNumber evidence="7">6.3.5.7</ecNumber>
    </recommendedName>
</protein>
<comment type="catalytic activity">
    <reaction evidence="6 7">
        <text>L-glutamyl-tRNA(Gln) + L-glutamine + ATP + H2O = L-glutaminyl-tRNA(Gln) + L-glutamate + ADP + phosphate + H(+)</text>
        <dbReference type="Rhea" id="RHEA:17521"/>
        <dbReference type="Rhea" id="RHEA-COMP:9681"/>
        <dbReference type="Rhea" id="RHEA-COMP:9684"/>
        <dbReference type="ChEBI" id="CHEBI:15377"/>
        <dbReference type="ChEBI" id="CHEBI:15378"/>
        <dbReference type="ChEBI" id="CHEBI:29985"/>
        <dbReference type="ChEBI" id="CHEBI:30616"/>
        <dbReference type="ChEBI" id="CHEBI:43474"/>
        <dbReference type="ChEBI" id="CHEBI:58359"/>
        <dbReference type="ChEBI" id="CHEBI:78520"/>
        <dbReference type="ChEBI" id="CHEBI:78521"/>
        <dbReference type="ChEBI" id="CHEBI:456216"/>
        <dbReference type="EC" id="6.3.5.7"/>
    </reaction>
</comment>
<evidence type="ECO:0000256" key="7">
    <source>
        <dbReference type="HAMAP-Rule" id="MF_00120"/>
    </source>
</evidence>
<dbReference type="InterPro" id="IPR036928">
    <property type="entry name" value="AS_sf"/>
</dbReference>
<sequence>MNLTDFTITQTHNGLKKKEFSATELCEAYLDKIQKDNKNIFAFLALTEDLAREQAQKTDEVISRGGNISLLSGVPCAIKDNILIRDFICTAGSKILENYVSPYDATVIKKLKSQQAVILGKTNLDEFAMGASTENSAFGPTRNPYDLERVPGGSSGGSAAAVAANLACYSLGSDTGGSVRQPAAFCGVVGLKPSYGSVSRYGLVSFASSMDQIGPITKTVKDCRIVFDVIRGEDELDSTVVPTKINNEKLELKNLRIGIPREYFVKGVDPEVERIVREAIKKIESAGAKIKEISLPHSEYALSCYYIIVPSEASANLARYDGIKYGYSVVKDAENPGNGLLGIYLQSREKGFGDEVRRRIMLGTYALSAGYYEAYYLQAQKVRQLIKKDFDKAFSAVDVLLTPTTPTPAFKIGEKIEDPLSMYLSDIFTSAVNLAGLPAISIPVGKIGNLPVGLQIIGGPFEENKILSVGEILEQL</sequence>
<evidence type="ECO:0000259" key="8">
    <source>
        <dbReference type="Pfam" id="PF01425"/>
    </source>
</evidence>
<dbReference type="GO" id="GO:0005524">
    <property type="term" value="F:ATP binding"/>
    <property type="evidence" value="ECO:0007669"/>
    <property type="project" value="UniProtKB-KW"/>
</dbReference>
<dbReference type="SUPFAM" id="SSF75304">
    <property type="entry name" value="Amidase signature (AS) enzymes"/>
    <property type="match status" value="1"/>
</dbReference>
<comment type="similarity">
    <text evidence="1 7">Belongs to the amidase family. GatA subfamily.</text>
</comment>
<evidence type="ECO:0000256" key="3">
    <source>
        <dbReference type="ARBA" id="ARBA00022741"/>
    </source>
</evidence>
<feature type="active site" description="Acyl-ester intermediate" evidence="7">
    <location>
        <position position="178"/>
    </location>
</feature>
<dbReference type="NCBIfam" id="TIGR00132">
    <property type="entry name" value="gatA"/>
    <property type="match status" value="1"/>
</dbReference>
<dbReference type="GO" id="GO:0016740">
    <property type="term" value="F:transferase activity"/>
    <property type="evidence" value="ECO:0007669"/>
    <property type="project" value="UniProtKB-KW"/>
</dbReference>
<organism evidence="9 10">
    <name type="scientific">Candidatus Wildermuthbacteria bacterium RIFCSPHIGHO2_12_FULL_40_12</name>
    <dbReference type="NCBI Taxonomy" id="1802457"/>
    <lineage>
        <taxon>Bacteria</taxon>
        <taxon>Candidatus Wildermuthiibacteriota</taxon>
    </lineage>
</organism>
<dbReference type="GO" id="GO:0050567">
    <property type="term" value="F:glutaminyl-tRNA synthase (glutamine-hydrolyzing) activity"/>
    <property type="evidence" value="ECO:0007669"/>
    <property type="project" value="UniProtKB-UniRule"/>
</dbReference>
<evidence type="ECO:0000256" key="5">
    <source>
        <dbReference type="ARBA" id="ARBA00022917"/>
    </source>
</evidence>
<keyword evidence="4 7" id="KW-0067">ATP-binding</keyword>
<name>A0A1G2RER0_9BACT</name>
<dbReference type="STRING" id="1802457.A3F15_00610"/>
<dbReference type="EMBL" id="MHUC01000013">
    <property type="protein sequence ID" value="OHA71018.1"/>
    <property type="molecule type" value="Genomic_DNA"/>
</dbReference>
<dbReference type="Proteomes" id="UP000177078">
    <property type="component" value="Unassembled WGS sequence"/>
</dbReference>
<keyword evidence="3 7" id="KW-0547">Nucleotide-binding</keyword>
<comment type="subunit">
    <text evidence="7">Heterotrimer of A, B and C subunits.</text>
</comment>
<keyword evidence="9" id="KW-0808">Transferase</keyword>
<comment type="caution">
    <text evidence="9">The sequence shown here is derived from an EMBL/GenBank/DDBJ whole genome shotgun (WGS) entry which is preliminary data.</text>
</comment>
<feature type="active site" description="Charge relay system" evidence="7">
    <location>
        <position position="154"/>
    </location>
</feature>
<evidence type="ECO:0000256" key="4">
    <source>
        <dbReference type="ARBA" id="ARBA00022840"/>
    </source>
</evidence>
<dbReference type="GO" id="GO:0006412">
    <property type="term" value="P:translation"/>
    <property type="evidence" value="ECO:0007669"/>
    <property type="project" value="UniProtKB-UniRule"/>
</dbReference>
<dbReference type="InterPro" id="IPR000120">
    <property type="entry name" value="Amidase"/>
</dbReference>
<evidence type="ECO:0000256" key="6">
    <source>
        <dbReference type="ARBA" id="ARBA00047407"/>
    </source>
</evidence>
<dbReference type="Pfam" id="PF01425">
    <property type="entry name" value="Amidase"/>
    <property type="match status" value="1"/>
</dbReference>
<dbReference type="InterPro" id="IPR023631">
    <property type="entry name" value="Amidase_dom"/>
</dbReference>
<dbReference type="PROSITE" id="PS00571">
    <property type="entry name" value="AMIDASES"/>
    <property type="match status" value="1"/>
</dbReference>
<reference evidence="9 10" key="1">
    <citation type="journal article" date="2016" name="Nat. Commun.">
        <title>Thousands of microbial genomes shed light on interconnected biogeochemical processes in an aquifer system.</title>
        <authorList>
            <person name="Anantharaman K."/>
            <person name="Brown C.T."/>
            <person name="Hug L.A."/>
            <person name="Sharon I."/>
            <person name="Castelle C.J."/>
            <person name="Probst A.J."/>
            <person name="Thomas B.C."/>
            <person name="Singh A."/>
            <person name="Wilkins M.J."/>
            <person name="Karaoz U."/>
            <person name="Brodie E.L."/>
            <person name="Williams K.H."/>
            <person name="Hubbard S.S."/>
            <person name="Banfield J.F."/>
        </authorList>
    </citation>
    <scope>NUCLEOTIDE SEQUENCE [LARGE SCALE GENOMIC DNA]</scope>
</reference>
<accession>A0A1G2RER0</accession>